<feature type="domain" description="HD" evidence="3">
    <location>
        <begin position="64"/>
        <end position="250"/>
    </location>
</feature>
<dbReference type="EMBL" id="JAOVZO020000001">
    <property type="protein sequence ID" value="MDC8010965.1"/>
    <property type="molecule type" value="Genomic_DNA"/>
</dbReference>
<dbReference type="Gene3D" id="1.10.3410.10">
    <property type="entry name" value="putative deoxyguanosinetriphosphate triphosphohydrolase like domain"/>
    <property type="match status" value="1"/>
</dbReference>
<gene>
    <name evidence="4" type="primary">dgt</name>
    <name evidence="4" type="ORF">OD750_000225</name>
</gene>
<feature type="compositionally biased region" description="Basic and acidic residues" evidence="2">
    <location>
        <begin position="1"/>
        <end position="11"/>
    </location>
</feature>
<dbReference type="InterPro" id="IPR050135">
    <property type="entry name" value="dGTPase-like"/>
</dbReference>
<evidence type="ECO:0000256" key="1">
    <source>
        <dbReference type="ARBA" id="ARBA00022801"/>
    </source>
</evidence>
<dbReference type="InterPro" id="IPR006674">
    <property type="entry name" value="HD_domain"/>
</dbReference>
<keyword evidence="5" id="KW-1185">Reference proteome</keyword>
<dbReference type="NCBIfam" id="TIGR01353">
    <property type="entry name" value="dGTP_triPase"/>
    <property type="match status" value="1"/>
</dbReference>
<dbReference type="RefSeq" id="WP_263544853.1">
    <property type="nucleotide sequence ID" value="NZ_JAOVZO020000001.1"/>
</dbReference>
<accession>A0A9X4BFF2</accession>
<dbReference type="InterPro" id="IPR027432">
    <property type="entry name" value="dGTP_triphosphohydrolase_C"/>
</dbReference>
<dbReference type="NCBIfam" id="NF003429">
    <property type="entry name" value="PRK04926.1"/>
    <property type="match status" value="1"/>
</dbReference>
<dbReference type="Gene3D" id="1.10.3210.10">
    <property type="entry name" value="Hypothetical protein af1432"/>
    <property type="match status" value="1"/>
</dbReference>
<dbReference type="SUPFAM" id="SSF109604">
    <property type="entry name" value="HD-domain/PDEase-like"/>
    <property type="match status" value="1"/>
</dbReference>
<evidence type="ECO:0000313" key="5">
    <source>
        <dbReference type="Proteomes" id="UP001139971"/>
    </source>
</evidence>
<dbReference type="Pfam" id="PF13286">
    <property type="entry name" value="HD_assoc"/>
    <property type="match status" value="1"/>
</dbReference>
<dbReference type="PROSITE" id="PS51831">
    <property type="entry name" value="HD"/>
    <property type="match status" value="1"/>
</dbReference>
<dbReference type="Gene3D" id="1.10.3550.10">
    <property type="entry name" value="eoxyguanosinetriphosphate triphosphohydrolase domain-like"/>
    <property type="match status" value="1"/>
</dbReference>
<sequence length="469" mass="51719">MAMTKPYEKLLSRKRLRPSTRPEEELLKETESDRSRVIYSAAFRRLQRKTQVFPLEENAAVRSRLTHSLEVAHVGRYLTTSVFSQFGRDKAESLGLTDDSKLAMTNIVETACLLHDIGNPPFGHFGEAAISNWYTDYVRRASEYRATSEAHSQNIKSFDGNPQGFRVITKLAGADGSTGMNLTVSQIASTVKYPCTPSGISDASPLTKKAGIFTTEAAVWECVKQELQMSDGSRFPLAYLMEAADDISYCLSDIEDGIEKGLLTHELFTSDLVSRLDKHPSAQSIVKTATDNSAKYGKTVEAAVVFRSELVRFLVQNAASVYVQQHDQVLAGTHKGLVERGSDSGNILSAIKKSVGHLLYGKRSSHERELVGHAAIKGILSKFECVLKLDRDNMGSISGGGRCSKNLEEEMRLFSLLAGKHVAAYRKATEDVDDEQEHALRVHLIVDFVAGMTDIFALRTYQTLAGISL</sequence>
<reference evidence="4" key="1">
    <citation type="submission" date="2023-02" db="EMBL/GenBank/DDBJ databases">
        <title>Tahibacter soli sp. nov. isolated from soil.</title>
        <authorList>
            <person name="Baek J.H."/>
            <person name="Lee J.K."/>
            <person name="Choi D.G."/>
            <person name="Jeon C.O."/>
        </authorList>
    </citation>
    <scope>NUCLEOTIDE SEQUENCE</scope>
    <source>
        <strain evidence="4">BL</strain>
    </source>
</reference>
<dbReference type="AlphaFoldDB" id="A0A9X4BFF2"/>
<proteinExistence type="predicted"/>
<name>A0A9X4BFF2_9GAMM</name>
<dbReference type="GO" id="GO:0008832">
    <property type="term" value="F:dGTPase activity"/>
    <property type="evidence" value="ECO:0007669"/>
    <property type="project" value="UniProtKB-EC"/>
</dbReference>
<comment type="caution">
    <text evidence="4">The sequence shown here is derived from an EMBL/GenBank/DDBJ whole genome shotgun (WGS) entry which is preliminary data.</text>
</comment>
<dbReference type="InterPro" id="IPR023293">
    <property type="entry name" value="dGTP_triP_hydro_central_sf"/>
</dbReference>
<organism evidence="4 5">
    <name type="scientific">Tahibacter soli</name>
    <dbReference type="NCBI Taxonomy" id="2983605"/>
    <lineage>
        <taxon>Bacteria</taxon>
        <taxon>Pseudomonadati</taxon>
        <taxon>Pseudomonadota</taxon>
        <taxon>Gammaproteobacteria</taxon>
        <taxon>Lysobacterales</taxon>
        <taxon>Rhodanobacteraceae</taxon>
        <taxon>Tahibacter</taxon>
    </lineage>
</organism>
<evidence type="ECO:0000313" key="4">
    <source>
        <dbReference type="EMBL" id="MDC8010965.1"/>
    </source>
</evidence>
<dbReference type="EC" id="3.1.5.1" evidence="4"/>
<keyword evidence="1 4" id="KW-0378">Hydrolase</keyword>
<dbReference type="PANTHER" id="PTHR11373">
    <property type="entry name" value="DEOXYNUCLEOSIDE TRIPHOSPHATE TRIPHOSPHOHYDROLASE"/>
    <property type="match status" value="1"/>
</dbReference>
<dbReference type="SMART" id="SM00471">
    <property type="entry name" value="HDc"/>
    <property type="match status" value="1"/>
</dbReference>
<protein>
    <submittedName>
        <fullName evidence="4">DGTPase</fullName>
        <ecNumber evidence="4">3.1.5.1</ecNumber>
    </submittedName>
</protein>
<dbReference type="Pfam" id="PF01966">
    <property type="entry name" value="HD"/>
    <property type="match status" value="1"/>
</dbReference>
<evidence type="ECO:0000259" key="3">
    <source>
        <dbReference type="PROSITE" id="PS51831"/>
    </source>
</evidence>
<dbReference type="InterPro" id="IPR026875">
    <property type="entry name" value="PHydrolase_assoc_dom"/>
</dbReference>
<feature type="region of interest" description="Disordered" evidence="2">
    <location>
        <begin position="1"/>
        <end position="28"/>
    </location>
</feature>
<dbReference type="CDD" id="cd00077">
    <property type="entry name" value="HDc"/>
    <property type="match status" value="1"/>
</dbReference>
<dbReference type="GO" id="GO:0006203">
    <property type="term" value="P:dGTP catabolic process"/>
    <property type="evidence" value="ECO:0007669"/>
    <property type="project" value="TreeGrafter"/>
</dbReference>
<dbReference type="Proteomes" id="UP001139971">
    <property type="component" value="Unassembled WGS sequence"/>
</dbReference>
<evidence type="ECO:0000256" key="2">
    <source>
        <dbReference type="SAM" id="MobiDB-lite"/>
    </source>
</evidence>
<dbReference type="InterPro" id="IPR006261">
    <property type="entry name" value="dGTPase"/>
</dbReference>
<dbReference type="InterPro" id="IPR003607">
    <property type="entry name" value="HD/PDEase_dom"/>
</dbReference>
<dbReference type="PANTHER" id="PTHR11373:SF32">
    <property type="entry name" value="DEOXYGUANOSINETRIPHOSPHATE TRIPHOSPHOHYDROLASE"/>
    <property type="match status" value="1"/>
</dbReference>